<dbReference type="AlphaFoldDB" id="M5DXV2"/>
<organism evidence="2 3">
    <name type="scientific">Halanaerobium saccharolyticum subsp. saccharolyticum DSM 6643</name>
    <dbReference type="NCBI Taxonomy" id="1293054"/>
    <lineage>
        <taxon>Bacteria</taxon>
        <taxon>Bacillati</taxon>
        <taxon>Bacillota</taxon>
        <taxon>Clostridia</taxon>
        <taxon>Halanaerobiales</taxon>
        <taxon>Halanaerobiaceae</taxon>
        <taxon>Halanaerobium</taxon>
    </lineage>
</organism>
<gene>
    <name evidence="2" type="ORF">HSACCH_00114</name>
</gene>
<keyword evidence="3" id="KW-1185">Reference proteome</keyword>
<reference evidence="3" key="1">
    <citation type="journal article" date="2013" name="Genome Announc.">
        <title>Genome Sequence of Halanaerobium saccharolyticum subsp. saccharolyticum Strain DSM 6643T, a Halophilic Hydrogen-Producing Bacterium.</title>
        <authorList>
            <person name="Kivisto A."/>
            <person name="Larjo A."/>
            <person name="Ciranna A."/>
            <person name="Santala V."/>
            <person name="Roos C."/>
            <person name="Karp M."/>
        </authorList>
    </citation>
    <scope>NUCLEOTIDE SEQUENCE [LARGE SCALE GENOMIC DNA]</scope>
    <source>
        <strain evidence="3">DSM 6643</strain>
    </source>
</reference>
<keyword evidence="2" id="KW-0418">Kinase</keyword>
<feature type="domain" description="Histidine kinase/HSP90-like ATPase" evidence="1">
    <location>
        <begin position="42"/>
        <end position="144"/>
    </location>
</feature>
<keyword evidence="2" id="KW-0808">Transferase</keyword>
<dbReference type="SMART" id="SM00387">
    <property type="entry name" value="HATPase_c"/>
    <property type="match status" value="1"/>
</dbReference>
<dbReference type="SUPFAM" id="SSF55874">
    <property type="entry name" value="ATPase domain of HSP90 chaperone/DNA topoisomerase II/histidine kinase"/>
    <property type="match status" value="1"/>
</dbReference>
<evidence type="ECO:0000313" key="2">
    <source>
        <dbReference type="EMBL" id="CCU77722.1"/>
    </source>
</evidence>
<accession>M5DXV2</accession>
<dbReference type="RefSeq" id="WP_005487081.1">
    <property type="nucleotide sequence ID" value="NZ_CAUI01000005.1"/>
</dbReference>
<dbReference type="InParanoid" id="M5DXV2"/>
<dbReference type="Gene3D" id="3.30.565.10">
    <property type="entry name" value="Histidine kinase-like ATPase, C-terminal domain"/>
    <property type="match status" value="1"/>
</dbReference>
<dbReference type="InterPro" id="IPR003594">
    <property type="entry name" value="HATPase_dom"/>
</dbReference>
<name>M5DXV2_9FIRM</name>
<dbReference type="STRING" id="1293054.HSACCH_00114"/>
<dbReference type="InterPro" id="IPR036890">
    <property type="entry name" value="HATPase_C_sf"/>
</dbReference>
<dbReference type="Proteomes" id="UP000012063">
    <property type="component" value="Unassembled WGS sequence"/>
</dbReference>
<dbReference type="FunCoup" id="M5DXV2">
    <property type="interactions" value="3"/>
</dbReference>
<dbReference type="GO" id="GO:0016301">
    <property type="term" value="F:kinase activity"/>
    <property type="evidence" value="ECO:0007669"/>
    <property type="project" value="UniProtKB-KW"/>
</dbReference>
<dbReference type="EMBL" id="CAUI01000005">
    <property type="protein sequence ID" value="CCU77722.1"/>
    <property type="molecule type" value="Genomic_DNA"/>
</dbReference>
<evidence type="ECO:0000259" key="1">
    <source>
        <dbReference type="SMART" id="SM00387"/>
    </source>
</evidence>
<proteinExistence type="predicted"/>
<comment type="caution">
    <text evidence="2">The sequence shown here is derived from an EMBL/GenBank/DDBJ whole genome shotgun (WGS) entry which is preliminary data.</text>
</comment>
<dbReference type="eggNOG" id="COG2172">
    <property type="taxonomic scope" value="Bacteria"/>
</dbReference>
<sequence>MPLQKQQILNKGIESFDFQSGGEASSNLKNVLRKLGVSAKIVRKTAIITYELEMNVVIHSLGGEITAFISEDELEIRVDDEGPGIEDLDKAFTAGFSTASDEIREMGFGAGMGLVNVKRYADQIDVKSSSENGTHVKVIIKLAS</sequence>
<protein>
    <submittedName>
        <fullName evidence="2">Histidine kinase-like ATPase</fullName>
    </submittedName>
</protein>
<dbReference type="Pfam" id="PF02518">
    <property type="entry name" value="HATPase_c"/>
    <property type="match status" value="1"/>
</dbReference>
<evidence type="ECO:0000313" key="3">
    <source>
        <dbReference type="Proteomes" id="UP000012063"/>
    </source>
</evidence>